<dbReference type="OrthoDB" id="4167490at2759"/>
<dbReference type="AlphaFoldDB" id="K1WNR6"/>
<proteinExistence type="predicted"/>
<organism evidence="2 3">
    <name type="scientific">Marssonina brunnea f. sp. multigermtubi (strain MB_m1)</name>
    <name type="common">Marssonina leaf spot fungus</name>
    <dbReference type="NCBI Taxonomy" id="1072389"/>
    <lineage>
        <taxon>Eukaryota</taxon>
        <taxon>Fungi</taxon>
        <taxon>Dikarya</taxon>
        <taxon>Ascomycota</taxon>
        <taxon>Pezizomycotina</taxon>
        <taxon>Leotiomycetes</taxon>
        <taxon>Helotiales</taxon>
        <taxon>Drepanopezizaceae</taxon>
        <taxon>Drepanopeziza</taxon>
    </lineage>
</organism>
<reference evidence="2 3" key="1">
    <citation type="journal article" date="2012" name="BMC Genomics">
        <title>Sequencing the genome of Marssonina brunnea reveals fungus-poplar co-evolution.</title>
        <authorList>
            <person name="Zhu S."/>
            <person name="Cao Y.-Z."/>
            <person name="Jiang C."/>
            <person name="Tan B.-Y."/>
            <person name="Wang Z."/>
            <person name="Feng S."/>
            <person name="Zhang L."/>
            <person name="Su X.-H."/>
            <person name="Brejova B."/>
            <person name="Vinar T."/>
            <person name="Xu M."/>
            <person name="Wang M.-X."/>
            <person name="Zhang S.-G."/>
            <person name="Huang M.-R."/>
            <person name="Wu R."/>
            <person name="Zhou Y."/>
        </authorList>
    </citation>
    <scope>NUCLEOTIDE SEQUENCE [LARGE SCALE GENOMIC DNA]</scope>
    <source>
        <strain evidence="2 3">MB_m1</strain>
    </source>
</reference>
<keyword evidence="3" id="KW-1185">Reference proteome</keyword>
<dbReference type="KEGG" id="mbe:MBM_07312"/>
<name>K1WNR6_MARBU</name>
<accession>K1WNR6</accession>
<dbReference type="OMA" id="ECFEADY"/>
<dbReference type="eggNOG" id="ENOG502T0X6">
    <property type="taxonomic scope" value="Eukaryota"/>
</dbReference>
<dbReference type="HOGENOM" id="CLU_665763_0_0_1"/>
<evidence type="ECO:0000256" key="1">
    <source>
        <dbReference type="SAM" id="MobiDB-lite"/>
    </source>
</evidence>
<dbReference type="EMBL" id="JH921445">
    <property type="protein sequence ID" value="EKD14591.1"/>
    <property type="molecule type" value="Genomic_DNA"/>
</dbReference>
<sequence length="413" mass="46414">MDLTPIKVPGKRKRDCSQSALAARKALNRKPGRPLKIAENVVSDNPVEAMKPVQVSKQRTLKKIKSKRKMSPLEKLPTELLERVFRFCLNLELPRSSPIIGAKLSSSTILNWTVHASFGPCWEKWYGREKVDGRLEFGDEEGKEDHSELQSAVLRCRWATLPVLLKAQDLWIEKCAKDRVFIPLSEPDFLQDLNPVSEEEKEGQNDQERSGNTPPPTPVPPTTQEEYLNIDYAAFENTIFSSTDDNWPSTSWTTHPYLSPSVEIPHTLLLGPFTPPSLKNLFYLIKSGAKLSWHSSTSGEVALEGLRSAIRAGSAPAIHLLLWSGLLENLDVEMLCWAFRNAGGEGVGGKLRTVNQLLRLGFEDMGMRDEGRVERELADLRDEAKLEGDEEKVEFVRRLLGTRTLTGRIHIGI</sequence>
<gene>
    <name evidence="2" type="ORF">MBM_07312</name>
</gene>
<dbReference type="InParanoid" id="K1WNR6"/>
<feature type="region of interest" description="Disordered" evidence="1">
    <location>
        <begin position="1"/>
        <end position="20"/>
    </location>
</feature>
<dbReference type="Proteomes" id="UP000006753">
    <property type="component" value="Unassembled WGS sequence"/>
</dbReference>
<protein>
    <submittedName>
        <fullName evidence="2">Actin cortical patch protein</fullName>
    </submittedName>
</protein>
<evidence type="ECO:0000313" key="3">
    <source>
        <dbReference type="Proteomes" id="UP000006753"/>
    </source>
</evidence>
<feature type="region of interest" description="Disordered" evidence="1">
    <location>
        <begin position="196"/>
        <end position="224"/>
    </location>
</feature>
<evidence type="ECO:0000313" key="2">
    <source>
        <dbReference type="EMBL" id="EKD14591.1"/>
    </source>
</evidence>